<sequence>MTNDQYFQSISDYVWQWEDNGAVVAIPGGTTIAYRQLLVDLLNQLAPQGLPPFGSLLMALAATNLSGKQDVRLINELIIRALPSLSAQGFMQQEIDQAIALLHQLTTVPDQHRQGRKRLLLLQTLFDGAHNGLSPVRSKAVLNDLINPESAAGSDFLQPQPFAKSVLFRDLKTLTIASRRYPTVAALMEAVAAVPDLPDADLLLTPPMTPEALVEALLANEKTVHVGALLKPLWAGLAMPLHRAQPSQQPLGGVSDLTNKGAYDRLLLTEFAQDDLLFLSRLANNEALFLNRELPPAANDAERIFLLDVSLKTWGTPRTLAFALLLALAKHPKTDIGSRAYVVGKRAVPIAFATVEELIDSLLHLDGSLHPADGLTQFMTQQYDRRATPELVLITTPDNLQTPALQRWLADYQTDLTYLMTTQPDGAIVVYKQQKKARKHLQTLILPIDKLWQAQVGKAKKERINEDDPADDALSRGTYPILFPYSGGGQLLSTAHETVLYYITAGRSLLRRQLNKEFVSRPDIARKGWTLLYENLPTKGKFCEIGALSNGKHVLLQFDPSKKIIYLLTIETGDQLSIDFLDWKQSGYERFVFSNDYFFWKTTSVYWIIDPRSAAISRYDQDPLTDLHDWHLNRKKTLDELLLKVPQVNVLKNVNSIFINVQNNLVINQHELRLNTGGVFKLDVTSFLKAKVVAEPNRGKTLFTFPDGSTVQVNRNGMLILTSTDLNSFPFYVPLVLDGALGMCVKGFFSGNKYYQPEGMETSDLESPPTNFWHRFVAPFVQTILNHAVTD</sequence>
<keyword evidence="4" id="KW-1185">Reference proteome</keyword>
<dbReference type="InterPro" id="IPR045553">
    <property type="entry name" value="bpX1"/>
</dbReference>
<comment type="caution">
    <text evidence="3">The sequence shown here is derived from an EMBL/GenBank/DDBJ whole genome shotgun (WGS) entry which is preliminary data.</text>
</comment>
<feature type="domain" description="MoxR-vWA-beta-propeller ternary system" evidence="2">
    <location>
        <begin position="702"/>
        <end position="784"/>
    </location>
</feature>
<protein>
    <submittedName>
        <fullName evidence="3">Uncharacterized protein</fullName>
    </submittedName>
</protein>
<dbReference type="InterPro" id="IPR045554">
    <property type="entry name" value="bpX0"/>
</dbReference>
<evidence type="ECO:0000259" key="2">
    <source>
        <dbReference type="Pfam" id="PF19917"/>
    </source>
</evidence>
<evidence type="ECO:0000313" key="3">
    <source>
        <dbReference type="EMBL" id="MBO0931808.1"/>
    </source>
</evidence>
<dbReference type="RefSeq" id="WP_207335769.1">
    <property type="nucleotide sequence ID" value="NZ_JAFMYU010000008.1"/>
</dbReference>
<evidence type="ECO:0000313" key="4">
    <source>
        <dbReference type="Proteomes" id="UP000664795"/>
    </source>
</evidence>
<reference evidence="3 4" key="1">
    <citation type="submission" date="2021-03" db="EMBL/GenBank/DDBJ databases">
        <title>Fibrella sp. HMF5036 genome sequencing and assembly.</title>
        <authorList>
            <person name="Kang H."/>
            <person name="Kim H."/>
            <person name="Bae S."/>
            <person name="Joh K."/>
        </authorList>
    </citation>
    <scope>NUCLEOTIDE SEQUENCE [LARGE SCALE GENOMIC DNA]</scope>
    <source>
        <strain evidence="3 4">HMF5036</strain>
    </source>
</reference>
<name>A0A939JZV2_9BACT</name>
<dbReference type="Pfam" id="PF19917">
    <property type="entry name" value="bpX1"/>
    <property type="match status" value="1"/>
</dbReference>
<dbReference type="Pfam" id="PF19915">
    <property type="entry name" value="bpX0"/>
    <property type="match status" value="1"/>
</dbReference>
<accession>A0A939JZV2</accession>
<dbReference type="AlphaFoldDB" id="A0A939JZV2"/>
<proteinExistence type="predicted"/>
<evidence type="ECO:0000259" key="1">
    <source>
        <dbReference type="Pfam" id="PF19915"/>
    </source>
</evidence>
<organism evidence="3 4">
    <name type="scientific">Fibrella aquatilis</name>
    <dbReference type="NCBI Taxonomy" id="2817059"/>
    <lineage>
        <taxon>Bacteria</taxon>
        <taxon>Pseudomonadati</taxon>
        <taxon>Bacteroidota</taxon>
        <taxon>Cytophagia</taxon>
        <taxon>Cytophagales</taxon>
        <taxon>Spirosomataceae</taxon>
        <taxon>Fibrella</taxon>
    </lineage>
</organism>
<feature type="domain" description="MoxR-vWA-beta-propeller ternary system" evidence="1">
    <location>
        <begin position="29"/>
        <end position="189"/>
    </location>
</feature>
<gene>
    <name evidence="3" type="ORF">J2I48_12435</name>
</gene>
<dbReference type="Proteomes" id="UP000664795">
    <property type="component" value="Unassembled WGS sequence"/>
</dbReference>
<dbReference type="EMBL" id="JAFMYU010000008">
    <property type="protein sequence ID" value="MBO0931808.1"/>
    <property type="molecule type" value="Genomic_DNA"/>
</dbReference>